<proteinExistence type="predicted"/>
<evidence type="ECO:0000259" key="1">
    <source>
        <dbReference type="Pfam" id="PF01370"/>
    </source>
</evidence>
<dbReference type="Proteomes" id="UP001597024">
    <property type="component" value="Unassembled WGS sequence"/>
</dbReference>
<dbReference type="Gene3D" id="3.40.50.720">
    <property type="entry name" value="NAD(P)-binding Rossmann-like Domain"/>
    <property type="match status" value="1"/>
</dbReference>
<dbReference type="Pfam" id="PF01370">
    <property type="entry name" value="Epimerase"/>
    <property type="match status" value="1"/>
</dbReference>
<reference evidence="3" key="1">
    <citation type="journal article" date="2019" name="Int. J. Syst. Evol. Microbiol.">
        <title>The Global Catalogue of Microorganisms (GCM) 10K type strain sequencing project: providing services to taxonomists for standard genome sequencing and annotation.</title>
        <authorList>
            <consortium name="The Broad Institute Genomics Platform"/>
            <consortium name="The Broad Institute Genome Sequencing Center for Infectious Disease"/>
            <person name="Wu L."/>
            <person name="Ma J."/>
        </authorList>
    </citation>
    <scope>NUCLEOTIDE SEQUENCE [LARGE SCALE GENOMIC DNA]</scope>
    <source>
        <strain evidence="3">CCUG 62974</strain>
    </source>
</reference>
<dbReference type="SUPFAM" id="SSF51735">
    <property type="entry name" value="NAD(P)-binding Rossmann-fold domains"/>
    <property type="match status" value="1"/>
</dbReference>
<protein>
    <submittedName>
        <fullName evidence="2">NAD-dependent epimerase/dehydratase family protein</fullName>
    </submittedName>
</protein>
<evidence type="ECO:0000313" key="3">
    <source>
        <dbReference type="Proteomes" id="UP001597024"/>
    </source>
</evidence>
<organism evidence="2 3">
    <name type="scientific">Streptosporangium algeriense</name>
    <dbReference type="NCBI Taxonomy" id="1682748"/>
    <lineage>
        <taxon>Bacteria</taxon>
        <taxon>Bacillati</taxon>
        <taxon>Actinomycetota</taxon>
        <taxon>Actinomycetes</taxon>
        <taxon>Streptosporangiales</taxon>
        <taxon>Streptosporangiaceae</taxon>
        <taxon>Streptosporangium</taxon>
    </lineage>
</organism>
<sequence length="33" mass="3475">MKCLVTGATGYVGGRLVPELLEAGHEVRCTARS</sequence>
<dbReference type="InterPro" id="IPR001509">
    <property type="entry name" value="Epimerase_deHydtase"/>
</dbReference>
<comment type="caution">
    <text evidence="2">The sequence shown here is derived from an EMBL/GenBank/DDBJ whole genome shotgun (WGS) entry which is preliminary data.</text>
</comment>
<dbReference type="InterPro" id="IPR036291">
    <property type="entry name" value="NAD(P)-bd_dom_sf"/>
</dbReference>
<accession>A0ABW3E6Z4</accession>
<evidence type="ECO:0000313" key="2">
    <source>
        <dbReference type="EMBL" id="MFD0891926.1"/>
    </source>
</evidence>
<gene>
    <name evidence="2" type="ORF">ACFQ08_45860</name>
</gene>
<name>A0ABW3E6Z4_9ACTN</name>
<dbReference type="EMBL" id="JBHTHX010003604">
    <property type="protein sequence ID" value="MFD0891926.1"/>
    <property type="molecule type" value="Genomic_DNA"/>
</dbReference>
<keyword evidence="3" id="KW-1185">Reference proteome</keyword>
<feature type="non-terminal residue" evidence="2">
    <location>
        <position position="33"/>
    </location>
</feature>
<feature type="domain" description="NAD-dependent epimerase/dehydratase" evidence="1">
    <location>
        <begin position="4"/>
        <end position="32"/>
    </location>
</feature>